<evidence type="ECO:0000313" key="2">
    <source>
        <dbReference type="Proteomes" id="UP000325440"/>
    </source>
</evidence>
<proteinExistence type="predicted"/>
<sequence length="144" mass="16433">MYWVGIYCIRVKYLCVVVYTNGVNYIQEFDGSTNQKQTFGPVKQRLVKHCFRMGGIRSRADLFTVNTIANVFTCLFSCGVARFVIPNNESGEVIQHTENAVPTFIRQSPKKSKSTISQQNEFLSLACNYLSNEENRQDSDLDQL</sequence>
<accession>A0A5E4NHP2</accession>
<dbReference type="OrthoDB" id="6630252at2759"/>
<dbReference type="EMBL" id="CABPRJ010001911">
    <property type="protein sequence ID" value="VVC41054.1"/>
    <property type="molecule type" value="Genomic_DNA"/>
</dbReference>
<evidence type="ECO:0000313" key="1">
    <source>
        <dbReference type="EMBL" id="VVC41054.1"/>
    </source>
</evidence>
<name>A0A5E4NHP2_9HEMI</name>
<organism evidence="1 2">
    <name type="scientific">Cinara cedri</name>
    <dbReference type="NCBI Taxonomy" id="506608"/>
    <lineage>
        <taxon>Eukaryota</taxon>
        <taxon>Metazoa</taxon>
        <taxon>Ecdysozoa</taxon>
        <taxon>Arthropoda</taxon>
        <taxon>Hexapoda</taxon>
        <taxon>Insecta</taxon>
        <taxon>Pterygota</taxon>
        <taxon>Neoptera</taxon>
        <taxon>Paraneoptera</taxon>
        <taxon>Hemiptera</taxon>
        <taxon>Sternorrhyncha</taxon>
        <taxon>Aphidomorpha</taxon>
        <taxon>Aphidoidea</taxon>
        <taxon>Aphididae</taxon>
        <taxon>Lachninae</taxon>
        <taxon>Cinara</taxon>
    </lineage>
</organism>
<keyword evidence="2" id="KW-1185">Reference proteome</keyword>
<dbReference type="Proteomes" id="UP000325440">
    <property type="component" value="Unassembled WGS sequence"/>
</dbReference>
<reference evidence="1 2" key="1">
    <citation type="submission" date="2019-08" db="EMBL/GenBank/DDBJ databases">
        <authorList>
            <person name="Alioto T."/>
            <person name="Alioto T."/>
            <person name="Gomez Garrido J."/>
        </authorList>
    </citation>
    <scope>NUCLEOTIDE SEQUENCE [LARGE SCALE GENOMIC DNA]</scope>
</reference>
<protein>
    <submittedName>
        <fullName evidence="1">Uncharacterized protein</fullName>
    </submittedName>
</protein>
<gene>
    <name evidence="1" type="ORF">CINCED_3A006352</name>
</gene>
<dbReference type="AlphaFoldDB" id="A0A5E4NHP2"/>